<feature type="domain" description="Ig-like" evidence="6">
    <location>
        <begin position="142"/>
        <end position="220"/>
    </location>
</feature>
<keyword evidence="2" id="KW-0325">Glycoprotein</keyword>
<evidence type="ECO:0000256" key="1">
    <source>
        <dbReference type="ARBA" id="ARBA00022729"/>
    </source>
</evidence>
<organism evidence="7 8">
    <name type="scientific">Heterocephalus glaber</name>
    <name type="common">Naked mole rat</name>
    <dbReference type="NCBI Taxonomy" id="10181"/>
    <lineage>
        <taxon>Eukaryota</taxon>
        <taxon>Metazoa</taxon>
        <taxon>Chordata</taxon>
        <taxon>Craniata</taxon>
        <taxon>Vertebrata</taxon>
        <taxon>Euteleostomi</taxon>
        <taxon>Mammalia</taxon>
        <taxon>Eutheria</taxon>
        <taxon>Euarchontoglires</taxon>
        <taxon>Glires</taxon>
        <taxon>Rodentia</taxon>
        <taxon>Hystricomorpha</taxon>
        <taxon>Bathyergidae</taxon>
        <taxon>Heterocephalus</taxon>
    </lineage>
</organism>
<evidence type="ECO:0000313" key="8">
    <source>
        <dbReference type="RefSeq" id="XP_021106564.1"/>
    </source>
</evidence>
<feature type="region of interest" description="Disordered" evidence="5">
    <location>
        <begin position="255"/>
        <end position="279"/>
    </location>
</feature>
<name>A0AAX6SCU3_HETGA</name>
<dbReference type="AlphaFoldDB" id="A0AAX6SCU3"/>
<evidence type="ECO:0000256" key="4">
    <source>
        <dbReference type="ARBA" id="ARBA00038222"/>
    </source>
</evidence>
<dbReference type="GO" id="GO:0007605">
    <property type="term" value="P:sensory perception of sound"/>
    <property type="evidence" value="ECO:0007669"/>
    <property type="project" value="TreeGrafter"/>
</dbReference>
<evidence type="ECO:0000256" key="3">
    <source>
        <dbReference type="ARBA" id="ARBA00023319"/>
    </source>
</evidence>
<comment type="similarity">
    <text evidence="4">Belongs to the immunoglobulin superfamily. CEA family.</text>
</comment>
<dbReference type="InterPro" id="IPR036179">
    <property type="entry name" value="Ig-like_dom_sf"/>
</dbReference>
<dbReference type="RefSeq" id="XP_021106564.1">
    <property type="nucleotide sequence ID" value="XM_021250905.1"/>
</dbReference>
<keyword evidence="3" id="KW-0393">Immunoglobulin domain</keyword>
<dbReference type="SUPFAM" id="SSF48726">
    <property type="entry name" value="Immunoglobulin"/>
    <property type="match status" value="2"/>
</dbReference>
<dbReference type="FunFam" id="2.60.40.10:FF:000244">
    <property type="entry name" value="carcinoembryonic antigen-related cell adhesion molecule 16"/>
    <property type="match status" value="1"/>
</dbReference>
<dbReference type="SMART" id="SM00409">
    <property type="entry name" value="IG"/>
    <property type="match status" value="2"/>
</dbReference>
<accession>A0AAX6SCU3</accession>
<evidence type="ECO:0000256" key="5">
    <source>
        <dbReference type="SAM" id="MobiDB-lite"/>
    </source>
</evidence>
<dbReference type="PANTHER" id="PTHR44427">
    <property type="entry name" value="CARCINOEMBRYONIC ANTIGEN-RELATED CELL ADHESION MOLECULE 19"/>
    <property type="match status" value="1"/>
</dbReference>
<dbReference type="Pfam" id="PF13927">
    <property type="entry name" value="Ig_3"/>
    <property type="match status" value="1"/>
</dbReference>
<evidence type="ECO:0000313" key="7">
    <source>
        <dbReference type="Proteomes" id="UP000694906"/>
    </source>
</evidence>
<dbReference type="Proteomes" id="UP000694906">
    <property type="component" value="Unplaced"/>
</dbReference>
<keyword evidence="7" id="KW-1185">Reference proteome</keyword>
<dbReference type="InterPro" id="IPR013783">
    <property type="entry name" value="Ig-like_fold"/>
</dbReference>
<dbReference type="Gene3D" id="2.60.40.10">
    <property type="entry name" value="Immunoglobulins"/>
    <property type="match status" value="2"/>
</dbReference>
<evidence type="ECO:0000259" key="6">
    <source>
        <dbReference type="PROSITE" id="PS50835"/>
    </source>
</evidence>
<dbReference type="Pfam" id="PF07686">
    <property type="entry name" value="V-set"/>
    <property type="match status" value="1"/>
</dbReference>
<keyword evidence="1" id="KW-0732">Signal</keyword>
<dbReference type="SMART" id="SM00408">
    <property type="entry name" value="IGc2"/>
    <property type="match status" value="1"/>
</dbReference>
<dbReference type="InterPro" id="IPR007110">
    <property type="entry name" value="Ig-like_dom"/>
</dbReference>
<dbReference type="PROSITE" id="PS50835">
    <property type="entry name" value="IG_LIKE"/>
    <property type="match status" value="1"/>
</dbReference>
<dbReference type="CTD" id="388551"/>
<dbReference type="PANTHER" id="PTHR44427:SF10">
    <property type="entry name" value="CARCINOEMBRYONIC ANTIGEN-RELATED CELL ADHESION MOLECULE 16"/>
    <property type="match status" value="1"/>
</dbReference>
<reference evidence="8" key="1">
    <citation type="submission" date="2025-08" db="UniProtKB">
        <authorList>
            <consortium name="RefSeq"/>
        </authorList>
    </citation>
    <scope>IDENTIFICATION</scope>
</reference>
<dbReference type="GeneID" id="101712514"/>
<evidence type="ECO:0000256" key="2">
    <source>
        <dbReference type="ARBA" id="ARBA00023180"/>
    </source>
</evidence>
<dbReference type="CDD" id="cd05774">
    <property type="entry name" value="IgV_CEACAM_D1"/>
    <property type="match status" value="1"/>
</dbReference>
<dbReference type="InterPro" id="IPR013106">
    <property type="entry name" value="Ig_V-set"/>
</dbReference>
<proteinExistence type="inferred from homology"/>
<sequence length="380" mass="40556">MSSTDDHSLCGCSQCCVSTSHAAVLSVGAEISITPEPAQLAPGDNVTLLVRGLSGEELAYTWYAGPTLSLSYLVASYIVSTGDETPGPAHTGREAVRPDGSLDIQGLLPGHSGTYILQTLNRQLQTEVGYGHMQVYETLAQPTVLANATELVERRDTLRLLCSSPSPAEVRWFFNGDALPVAVRLGLSPDGRTLTRHSVRREEAGAYQCEVRNPSARSVWPSCRTPPPALAAPSKLTSTRPSPCGVHPARARSLSTYGPSMGGPWRTAETTSTSAAWRPPRRAHTRALLRTPRHCCLALPRWWSSSPVPKESTDALSRGHHMAHQSLFPRAGRVGMGHSPTWGGRVGLRMSLHGDATVATSSLGLGIPIPATPSPKLPCC</sequence>
<dbReference type="InterPro" id="IPR003598">
    <property type="entry name" value="Ig_sub2"/>
</dbReference>
<dbReference type="InterPro" id="IPR050831">
    <property type="entry name" value="CEA_cell_adhesion"/>
</dbReference>
<dbReference type="InterPro" id="IPR003599">
    <property type="entry name" value="Ig_sub"/>
</dbReference>
<protein>
    <submittedName>
        <fullName evidence="8">Carcinoembryonic antigen-related cell adhesion molecule 16 isoform X11</fullName>
    </submittedName>
</protein>
<gene>
    <name evidence="8" type="primary">Ceacam16</name>
</gene>